<name>A0A0I7BA07_STREE</name>
<accession>A0A0I7BA07</accession>
<gene>
    <name evidence="1" type="ORF">A5N45_11330</name>
</gene>
<evidence type="ECO:0000313" key="2">
    <source>
        <dbReference type="Proteomes" id="UP000214939"/>
    </source>
</evidence>
<dbReference type="Gene3D" id="3.90.550.20">
    <property type="match status" value="1"/>
</dbReference>
<dbReference type="InterPro" id="IPR029044">
    <property type="entry name" value="Nucleotide-diphossugar_trans"/>
</dbReference>
<dbReference type="InterPro" id="IPR008441">
    <property type="entry name" value="AfumC-like_glycosyl_Trfase"/>
</dbReference>
<dbReference type="EMBL" id="NNBW01000256">
    <property type="protein sequence ID" value="OYL23709.1"/>
    <property type="molecule type" value="Genomic_DNA"/>
</dbReference>
<dbReference type="AlphaFoldDB" id="A0A0I7BA07"/>
<organism evidence="1 2">
    <name type="scientific">Streptococcus pneumoniae</name>
    <dbReference type="NCBI Taxonomy" id="1313"/>
    <lineage>
        <taxon>Bacteria</taxon>
        <taxon>Bacillati</taxon>
        <taxon>Bacillota</taxon>
        <taxon>Bacilli</taxon>
        <taxon>Lactobacillales</taxon>
        <taxon>Streptococcaceae</taxon>
        <taxon>Streptococcus</taxon>
    </lineage>
</organism>
<protein>
    <submittedName>
        <fullName evidence="1">Capsular biosynthesis protein</fullName>
    </submittedName>
</protein>
<dbReference type="Pfam" id="PF05704">
    <property type="entry name" value="Caps_synth"/>
    <property type="match status" value="1"/>
</dbReference>
<proteinExistence type="predicted"/>
<evidence type="ECO:0000313" key="1">
    <source>
        <dbReference type="EMBL" id="OYL23709.1"/>
    </source>
</evidence>
<dbReference type="SUPFAM" id="SSF53448">
    <property type="entry name" value="Nucleotide-diphospho-sugar transferases"/>
    <property type="match status" value="1"/>
</dbReference>
<comment type="caution">
    <text evidence="1">The sequence shown here is derived from an EMBL/GenBank/DDBJ whole genome shotgun (WGS) entry which is preliminary data.</text>
</comment>
<sequence length="302" mass="35900">MIEKILDSIKNHSFYSKLKDKIHRIIPLYIIKNQNIAFQQDTDIAYRKLKKKFRHISLTGDELKYKMEFSNKVWICWFQGEEHAPELIKTCIQSMRNQLQGREIIVLTEKNISDYTEIPDYIIEKYKKGWISRAHYSDILRIDLLCRHGGLWVDATVLNTGGDFSNLEVPLFVYKSLNLSRKDSQAIAASSWLISSYSNHPILLYTRKLLWAYWRRKNSLCNYFLFHICFTIATERYPIEWSAVPTFNNHSPHILHFELNEQFSEKRWEQLKHISAFHKLNHHIDYSSGVNTFYKFIVSSKV</sequence>
<dbReference type="RefSeq" id="WP_000570494.1">
    <property type="nucleotide sequence ID" value="NZ_CFBN01000014.1"/>
</dbReference>
<dbReference type="GO" id="GO:0016757">
    <property type="term" value="F:glycosyltransferase activity"/>
    <property type="evidence" value="ECO:0007669"/>
    <property type="project" value="InterPro"/>
</dbReference>
<dbReference type="Proteomes" id="UP000214939">
    <property type="component" value="Unassembled WGS sequence"/>
</dbReference>
<reference evidence="1 2" key="1">
    <citation type="submission" date="2017-07" db="EMBL/GenBank/DDBJ databases">
        <title>Invasive disease caused simultaneously by more than one serotype of Streptococcus pneumoniae, South Africa.</title>
        <authorList>
            <person name="Ndlangisa K."/>
            <person name="Du Plessis M."/>
            <person name="Von Gottberg A."/>
        </authorList>
    </citation>
    <scope>NUCLEOTIDE SEQUENCE [LARGE SCALE GENOMIC DNA]</scope>
    <source>
        <strain evidence="1 2">8227-15B</strain>
    </source>
</reference>